<name>A0A835IWC1_9MAGN</name>
<gene>
    <name evidence="1" type="ORF">IFM89_003046</name>
</gene>
<reference evidence="1 2" key="1">
    <citation type="submission" date="2020-10" db="EMBL/GenBank/DDBJ databases">
        <title>The Coptis chinensis genome and diversification of protoberbering-type alkaloids.</title>
        <authorList>
            <person name="Wang B."/>
            <person name="Shu S."/>
            <person name="Song C."/>
            <person name="Liu Y."/>
        </authorList>
    </citation>
    <scope>NUCLEOTIDE SEQUENCE [LARGE SCALE GENOMIC DNA]</scope>
    <source>
        <strain evidence="1">HL-2020</strain>
        <tissue evidence="1">Leaf</tissue>
    </source>
</reference>
<evidence type="ECO:0000313" key="1">
    <source>
        <dbReference type="EMBL" id="KAF9623462.1"/>
    </source>
</evidence>
<organism evidence="1 2">
    <name type="scientific">Coptis chinensis</name>
    <dbReference type="NCBI Taxonomy" id="261450"/>
    <lineage>
        <taxon>Eukaryota</taxon>
        <taxon>Viridiplantae</taxon>
        <taxon>Streptophyta</taxon>
        <taxon>Embryophyta</taxon>
        <taxon>Tracheophyta</taxon>
        <taxon>Spermatophyta</taxon>
        <taxon>Magnoliopsida</taxon>
        <taxon>Ranunculales</taxon>
        <taxon>Ranunculaceae</taxon>
        <taxon>Coptidoideae</taxon>
        <taxon>Coptis</taxon>
    </lineage>
</organism>
<dbReference type="Proteomes" id="UP000631114">
    <property type="component" value="Unassembled WGS sequence"/>
</dbReference>
<evidence type="ECO:0000313" key="2">
    <source>
        <dbReference type="Proteomes" id="UP000631114"/>
    </source>
</evidence>
<dbReference type="AlphaFoldDB" id="A0A835IWC1"/>
<dbReference type="EMBL" id="JADFTS010000001">
    <property type="protein sequence ID" value="KAF9623462.1"/>
    <property type="molecule type" value="Genomic_DNA"/>
</dbReference>
<proteinExistence type="predicted"/>
<keyword evidence="2" id="KW-1185">Reference proteome</keyword>
<comment type="caution">
    <text evidence="1">The sequence shown here is derived from an EMBL/GenBank/DDBJ whole genome shotgun (WGS) entry which is preliminary data.</text>
</comment>
<sequence length="98" mass="10351">MKWATPKRGVWMASNGPIKRTILRELELMVLHTNFFGCLNNNIILFSGLDESGNEKRPAQAVLDGHFAAGSLESGGGNGAAGVAGTTNVAVLLTAFHL</sequence>
<protein>
    <submittedName>
        <fullName evidence="1">Uncharacterized protein</fullName>
    </submittedName>
</protein>
<accession>A0A835IWC1</accession>